<evidence type="ECO:0000313" key="4">
    <source>
        <dbReference type="EMBL" id="MDQ7911319.1"/>
    </source>
</evidence>
<dbReference type="RefSeq" id="WP_308718534.1">
    <property type="nucleotide sequence ID" value="NZ_JAVHUY010000078.1"/>
</dbReference>
<evidence type="ECO:0000256" key="1">
    <source>
        <dbReference type="ARBA" id="ARBA00022741"/>
    </source>
</evidence>
<dbReference type="Pfam" id="PF13191">
    <property type="entry name" value="AAA_16"/>
    <property type="match status" value="1"/>
</dbReference>
<name>A0ABU0ZYE8_9ACTN</name>
<dbReference type="SMART" id="SM00044">
    <property type="entry name" value="CYCc"/>
    <property type="match status" value="1"/>
</dbReference>
<evidence type="ECO:0000259" key="3">
    <source>
        <dbReference type="PROSITE" id="PS50125"/>
    </source>
</evidence>
<sequence>MRCTTCAGALPEGARFCPTCGAPSGSVAGAGETRKVVTVVFCDLVGSTALSDRLDPETLRAITLRYFGLMSRCIEAHGGTVEKFIGDAVMAVFGVPVMHEDDARRGASAALDMVGALDTFNVDLEAAYGVRLAVRIGVNTGEVVASGDASVRQALVSGEVVNVAARLEQNAPPGAVLVGAQTRLAAGGSLDTEPVGPLVLKGKDAPVPAYRLLGVSPDDPELVRRFDLPFVGRAAELAGLRRIAADAAGGSGGRLVLVTGEAGLGKTRLVRQWQRTDEGGTRFGFGRCRAYRDQGTLAPLAEALGQLLEVESARAAVERDAAAALALLHSGLFVHGTPAPSVADTCAAVAAVVRRLAASHPVAIAVDDCHWADPLLLEVLTWLAGSMVESPVVVACLTRPEILDRWTGWERRSDVDRITLGPLAAEHAAALAAELVEAGRPEATAEALRRAEGNPFLLEQLLAVLAECGPPDGLPLTVQGLLAARIDALPPRERAVLDLAAVVGRDFDLETLTRLADPDAGAPVPLAGLSRRRLVERTGGRATTAYRFRGLLTHEVTYHALPKRVRADVHERLAEVLDASGATAAVIGGHLERSYRNRADLGVRDEPTRRRAADLLAAAGADAQRRADLSWAEDLLGRAAELATPGEPAWLAAAQRLGEVRAARGRTADGADLLRRVLATATATGDPKAAAHARLQLATLDPGPAMAQPARVARESIATFRAAGDDLGLARAHLRIAQEKQFLGRHGEAQRLLDIALDHGERGGADPERAAALGAVGISLWLGPIPAERGIERCSALLARYGDTGGVVRLALNCPLAVLLSLRRRIDDAYACLHAAEEIARDLDYAEAASVLPIFTAQVQVAAGRLDDAAGSLRRAVDAGRADGDDPLLAGAVRDLARVLLRAGDVAGAAGLLDPAGAELAPSDAADVYGLRARLAAHAGDRGLALRLASRAAAEAARTDSPVVRGTAALDLAETYRSLGLPERGARAAGEAHRLFAEKGHLVGMDWADAVRPPEQGREQVRV</sequence>
<gene>
    <name evidence="4" type="ORF">RB614_43205</name>
</gene>
<dbReference type="InterPro" id="IPR001054">
    <property type="entry name" value="A/G_cyclase"/>
</dbReference>
<organism evidence="4 5">
    <name type="scientific">Phytohabitans maris</name>
    <dbReference type="NCBI Taxonomy" id="3071409"/>
    <lineage>
        <taxon>Bacteria</taxon>
        <taxon>Bacillati</taxon>
        <taxon>Actinomycetota</taxon>
        <taxon>Actinomycetes</taxon>
        <taxon>Micromonosporales</taxon>
        <taxon>Micromonosporaceae</taxon>
    </lineage>
</organism>
<dbReference type="Pfam" id="PF00211">
    <property type="entry name" value="Guanylate_cyc"/>
    <property type="match status" value="1"/>
</dbReference>
<feature type="domain" description="Guanylate cyclase" evidence="3">
    <location>
        <begin position="38"/>
        <end position="168"/>
    </location>
</feature>
<reference evidence="4 5" key="1">
    <citation type="submission" date="2023-08" db="EMBL/GenBank/DDBJ databases">
        <title>Phytohabitans sansha sp. nov., isolated from marine sediment.</title>
        <authorList>
            <person name="Zhao Y."/>
            <person name="Yi K."/>
        </authorList>
    </citation>
    <scope>NUCLEOTIDE SEQUENCE [LARGE SCALE GENOMIC DNA]</scope>
    <source>
        <strain evidence="4 5">ZYX-F-186</strain>
    </source>
</reference>
<comment type="caution">
    <text evidence="4">The sequence shown here is derived from an EMBL/GenBank/DDBJ whole genome shotgun (WGS) entry which is preliminary data.</text>
</comment>
<dbReference type="PANTHER" id="PTHR16305">
    <property type="entry name" value="TESTICULAR SOLUBLE ADENYLYL CYCLASE"/>
    <property type="match status" value="1"/>
</dbReference>
<protein>
    <submittedName>
        <fullName evidence="4">Adenylate/guanylate cyclase domain-containing protein</fullName>
    </submittedName>
</protein>
<dbReference type="PROSITE" id="PS50125">
    <property type="entry name" value="GUANYLATE_CYCLASE_2"/>
    <property type="match status" value="1"/>
</dbReference>
<accession>A0ABU0ZYE8</accession>
<dbReference type="Proteomes" id="UP001230908">
    <property type="component" value="Unassembled WGS sequence"/>
</dbReference>
<dbReference type="SUPFAM" id="SSF48452">
    <property type="entry name" value="TPR-like"/>
    <property type="match status" value="2"/>
</dbReference>
<keyword evidence="2" id="KW-0067">ATP-binding</keyword>
<evidence type="ECO:0000256" key="2">
    <source>
        <dbReference type="ARBA" id="ARBA00022840"/>
    </source>
</evidence>
<dbReference type="InterPro" id="IPR011990">
    <property type="entry name" value="TPR-like_helical_dom_sf"/>
</dbReference>
<dbReference type="Gene3D" id="3.30.70.1230">
    <property type="entry name" value="Nucleotide cyclase"/>
    <property type="match status" value="1"/>
</dbReference>
<keyword evidence="5" id="KW-1185">Reference proteome</keyword>
<dbReference type="InterPro" id="IPR027417">
    <property type="entry name" value="P-loop_NTPase"/>
</dbReference>
<evidence type="ECO:0000313" key="5">
    <source>
        <dbReference type="Proteomes" id="UP001230908"/>
    </source>
</evidence>
<dbReference type="Gene3D" id="1.25.40.10">
    <property type="entry name" value="Tetratricopeptide repeat domain"/>
    <property type="match status" value="1"/>
</dbReference>
<dbReference type="PANTHER" id="PTHR16305:SF28">
    <property type="entry name" value="GUANYLATE CYCLASE DOMAIN-CONTAINING PROTEIN"/>
    <property type="match status" value="1"/>
</dbReference>
<dbReference type="CDD" id="cd07302">
    <property type="entry name" value="CHD"/>
    <property type="match status" value="1"/>
</dbReference>
<proteinExistence type="predicted"/>
<dbReference type="InterPro" id="IPR029787">
    <property type="entry name" value="Nucleotide_cyclase"/>
</dbReference>
<dbReference type="SUPFAM" id="SSF52540">
    <property type="entry name" value="P-loop containing nucleoside triphosphate hydrolases"/>
    <property type="match status" value="1"/>
</dbReference>
<dbReference type="SUPFAM" id="SSF55073">
    <property type="entry name" value="Nucleotide cyclase"/>
    <property type="match status" value="1"/>
</dbReference>
<keyword evidence="1" id="KW-0547">Nucleotide-binding</keyword>
<dbReference type="InterPro" id="IPR041664">
    <property type="entry name" value="AAA_16"/>
</dbReference>
<dbReference type="EMBL" id="JAVHUY010000078">
    <property type="protein sequence ID" value="MDQ7911319.1"/>
    <property type="molecule type" value="Genomic_DNA"/>
</dbReference>